<dbReference type="Proteomes" id="UP000190888">
    <property type="component" value="Unassembled WGS sequence"/>
</dbReference>
<reference evidence="2 3" key="1">
    <citation type="submission" date="2017-02" db="EMBL/GenBank/DDBJ databases">
        <authorList>
            <person name="Peterson S.W."/>
        </authorList>
    </citation>
    <scope>NUCLEOTIDE SEQUENCE [LARGE SCALE GENOMIC DNA]</scope>
    <source>
        <strain evidence="2 3">DSM 22335</strain>
    </source>
</reference>
<organism evidence="2 3">
    <name type="scientific">Sediminibacterium ginsengisoli</name>
    <dbReference type="NCBI Taxonomy" id="413434"/>
    <lineage>
        <taxon>Bacteria</taxon>
        <taxon>Pseudomonadati</taxon>
        <taxon>Bacteroidota</taxon>
        <taxon>Chitinophagia</taxon>
        <taxon>Chitinophagales</taxon>
        <taxon>Chitinophagaceae</taxon>
        <taxon>Sediminibacterium</taxon>
    </lineage>
</organism>
<dbReference type="Gene3D" id="3.40.50.1820">
    <property type="entry name" value="alpha/beta hydrolase"/>
    <property type="match status" value="1"/>
</dbReference>
<dbReference type="Pfam" id="PF12697">
    <property type="entry name" value="Abhydrolase_6"/>
    <property type="match status" value="1"/>
</dbReference>
<evidence type="ECO:0000313" key="2">
    <source>
        <dbReference type="EMBL" id="SJZ38395.1"/>
    </source>
</evidence>
<dbReference type="SUPFAM" id="SSF53474">
    <property type="entry name" value="alpha/beta-Hydrolases"/>
    <property type="match status" value="1"/>
</dbReference>
<proteinExistence type="predicted"/>
<protein>
    <submittedName>
        <fullName evidence="2">Pimeloyl-ACP methyl ester carboxylesterase</fullName>
    </submittedName>
</protein>
<dbReference type="InterPro" id="IPR029058">
    <property type="entry name" value="AB_hydrolase_fold"/>
</dbReference>
<evidence type="ECO:0000259" key="1">
    <source>
        <dbReference type="Pfam" id="PF12697"/>
    </source>
</evidence>
<dbReference type="GO" id="GO:0016020">
    <property type="term" value="C:membrane"/>
    <property type="evidence" value="ECO:0007669"/>
    <property type="project" value="TreeGrafter"/>
</dbReference>
<dbReference type="PANTHER" id="PTHR43798">
    <property type="entry name" value="MONOACYLGLYCEROL LIPASE"/>
    <property type="match status" value="1"/>
</dbReference>
<dbReference type="GO" id="GO:0003824">
    <property type="term" value="F:catalytic activity"/>
    <property type="evidence" value="ECO:0007669"/>
    <property type="project" value="InterPro"/>
</dbReference>
<dbReference type="InterPro" id="IPR050266">
    <property type="entry name" value="AB_hydrolase_sf"/>
</dbReference>
<evidence type="ECO:0000313" key="3">
    <source>
        <dbReference type="Proteomes" id="UP000190888"/>
    </source>
</evidence>
<dbReference type="InterPro" id="IPR000639">
    <property type="entry name" value="Epox_hydrolase-like"/>
</dbReference>
<dbReference type="STRING" id="413434.SAMN04488132_101511"/>
<dbReference type="InterPro" id="IPR000073">
    <property type="entry name" value="AB_hydrolase_1"/>
</dbReference>
<dbReference type="PRINTS" id="PR00412">
    <property type="entry name" value="EPOXHYDRLASE"/>
</dbReference>
<dbReference type="OrthoDB" id="252464at2"/>
<dbReference type="PANTHER" id="PTHR43798:SF33">
    <property type="entry name" value="HYDROLASE, PUTATIVE (AFU_ORTHOLOGUE AFUA_2G14860)-RELATED"/>
    <property type="match status" value="1"/>
</dbReference>
<accession>A0A1T4K7V1</accession>
<dbReference type="AlphaFoldDB" id="A0A1T4K7V1"/>
<dbReference type="RefSeq" id="WP_078829841.1">
    <property type="nucleotide sequence ID" value="NZ_FUWH01000001.1"/>
</dbReference>
<sequence length="268" mass="29916">MTKQFTYQSANIVYHLAGTGKTVVLLHGFGEDCHIWDEQVLFLKEYFRLIIPDLPGSGASDPLREKNGQPVSIDDYAECVAALLEKEQVESCVMLGHSMGGYITLAFAEKYPLALDGFGLIHSTAFADNEEKKANRLRGIEIMDQYGGASFLRNTIPNLFGEKYKRTHPEMIEGLIRRAAAFKTPALQQYYMAMMQRPDRTAVLSKAGVPVLFIIGTEDVAAPMKDVLQQARLPLKSYIHIIEGGGHMSMWEATTELNNYMLAYINGL</sequence>
<gene>
    <name evidence="2" type="ORF">SAMN04488132_101511</name>
</gene>
<name>A0A1T4K7V1_9BACT</name>
<keyword evidence="3" id="KW-1185">Reference proteome</keyword>
<dbReference type="PRINTS" id="PR00111">
    <property type="entry name" value="ABHYDROLASE"/>
</dbReference>
<dbReference type="EMBL" id="FUWH01000001">
    <property type="protein sequence ID" value="SJZ38395.1"/>
    <property type="molecule type" value="Genomic_DNA"/>
</dbReference>
<feature type="domain" description="AB hydrolase-1" evidence="1">
    <location>
        <begin position="23"/>
        <end position="253"/>
    </location>
</feature>